<keyword evidence="5 6" id="KW-0472">Membrane</keyword>
<feature type="transmembrane region" description="Helical" evidence="6">
    <location>
        <begin position="245"/>
        <end position="267"/>
    </location>
</feature>
<keyword evidence="8" id="KW-1185">Reference proteome</keyword>
<feature type="transmembrane region" description="Helical" evidence="6">
    <location>
        <begin position="478"/>
        <end position="496"/>
    </location>
</feature>
<reference evidence="7" key="1">
    <citation type="journal article" date="2021" name="Mol. Plant Microbe Interact.">
        <title>Complete Genome Sequence of the Plant-Pathogenic Fungus Colletotrichum lupini.</title>
        <authorList>
            <person name="Baroncelli R."/>
            <person name="Pensec F."/>
            <person name="Da Lio D."/>
            <person name="Boufleur T."/>
            <person name="Vicente I."/>
            <person name="Sarrocco S."/>
            <person name="Picot A."/>
            <person name="Baraldi E."/>
            <person name="Sukno S."/>
            <person name="Thon M."/>
            <person name="Le Floch G."/>
        </authorList>
    </citation>
    <scope>NUCLEOTIDE SEQUENCE</scope>
    <source>
        <strain evidence="7">IMI 504893</strain>
    </source>
</reference>
<dbReference type="GO" id="GO:0005886">
    <property type="term" value="C:plasma membrane"/>
    <property type="evidence" value="ECO:0007669"/>
    <property type="project" value="TreeGrafter"/>
</dbReference>
<dbReference type="CDD" id="cd11482">
    <property type="entry name" value="SLC-NCS1sbd_NRT1-like"/>
    <property type="match status" value="1"/>
</dbReference>
<name>A0A9Q8SQZ9_9PEZI</name>
<dbReference type="PANTHER" id="PTHR30618:SF1">
    <property type="entry name" value="URIDINE PERMEASE"/>
    <property type="match status" value="1"/>
</dbReference>
<proteinExistence type="inferred from homology"/>
<sequence length="631" mass="68779">MAISTQQPIATPLCHGNVELLRISPVCYSSNLYGWAGIASSTVIITAEFLETIIKTRESLIASPPSEPSLPTPASRIHKMGLLNRLRVPAAAGTSDIHGRDALLNNDDLRPLKLADRTWTQWTYFTFWFSATATVSNWYASSTAQALGLSMWESLACAFGGQCLIAAIITLNGRPGSCYHVGYPVVCRAAFGIYGAWWPTFNRAVMAIVWNGVNAVQGGQCIYVMLHAIIPGIANIPNTMGEGSALTTAGMIGFVIFWLITCAFLVIPVPKMRGLVYAKLCVFIISAVAMLAWTATKAGGLGPVVRQGGTATGSKRAWLIVQFLMLGAANCATFASNAADFQRYAKKKNDVIVGNLFCFPVANFIVAAVGNLVCASSELIFGELIWNPVTLLDSLQTAEYTAANRAGCFFIAGCFAYCCIFSSIFENSLPAGNDIAALFPKYLTVRRGFFVCAVISFAINPWFLLGSASVFVSFLSSYQIFLSAITGVLLVNYYIIGRGRISIPDCFTSMKPGAYHYFHGWNIRAYVAYIVGIIPNFYGFLNNMGVSAPVGVTRFYFFAYWVGLFLSGFTFWIFCKIWPPPIMEEGWVEPKDYVRPEELEGEGQVIEAIDMPQSGEVVNHEKGLGEKVAKV</sequence>
<dbReference type="RefSeq" id="XP_049143303.1">
    <property type="nucleotide sequence ID" value="XM_049286160.1"/>
</dbReference>
<evidence type="ECO:0000256" key="5">
    <source>
        <dbReference type="ARBA" id="ARBA00023136"/>
    </source>
</evidence>
<evidence type="ECO:0000256" key="2">
    <source>
        <dbReference type="ARBA" id="ARBA00008974"/>
    </source>
</evidence>
<evidence type="ECO:0000256" key="1">
    <source>
        <dbReference type="ARBA" id="ARBA00004141"/>
    </source>
</evidence>
<evidence type="ECO:0000313" key="8">
    <source>
        <dbReference type="Proteomes" id="UP000830671"/>
    </source>
</evidence>
<comment type="subcellular location">
    <subcellularLocation>
        <location evidence="1">Membrane</location>
        <topology evidence="1">Multi-pass membrane protein</topology>
    </subcellularLocation>
</comment>
<evidence type="ECO:0000256" key="3">
    <source>
        <dbReference type="ARBA" id="ARBA00022692"/>
    </source>
</evidence>
<feature type="transmembrane region" description="Helical" evidence="6">
    <location>
        <begin position="178"/>
        <end position="197"/>
    </location>
</feature>
<feature type="transmembrane region" description="Helical" evidence="6">
    <location>
        <begin position="517"/>
        <end position="538"/>
    </location>
</feature>
<feature type="transmembrane region" description="Helical" evidence="6">
    <location>
        <begin position="152"/>
        <end position="171"/>
    </location>
</feature>
<dbReference type="Pfam" id="PF02133">
    <property type="entry name" value="Transp_cyt_pur"/>
    <property type="match status" value="1"/>
</dbReference>
<evidence type="ECO:0000256" key="6">
    <source>
        <dbReference type="SAM" id="Phobius"/>
    </source>
</evidence>
<dbReference type="GeneID" id="73341170"/>
<keyword evidence="4 6" id="KW-1133">Transmembrane helix</keyword>
<dbReference type="FunFam" id="1.10.4160.10:FF:000001">
    <property type="entry name" value="Uracil permease, putative"/>
    <property type="match status" value="1"/>
</dbReference>
<feature type="transmembrane region" description="Helical" evidence="6">
    <location>
        <begin position="356"/>
        <end position="382"/>
    </location>
</feature>
<dbReference type="InterPro" id="IPR001248">
    <property type="entry name" value="Pur-cyt_permease"/>
</dbReference>
<dbReference type="Proteomes" id="UP000830671">
    <property type="component" value="Chromosome 4"/>
</dbReference>
<feature type="transmembrane region" description="Helical" evidence="6">
    <location>
        <begin position="558"/>
        <end position="575"/>
    </location>
</feature>
<comment type="similarity">
    <text evidence="2">Belongs to the purine-cytosine permease (2.A.39) family.</text>
</comment>
<organism evidence="7 8">
    <name type="scientific">Colletotrichum lupini</name>
    <dbReference type="NCBI Taxonomy" id="145971"/>
    <lineage>
        <taxon>Eukaryota</taxon>
        <taxon>Fungi</taxon>
        <taxon>Dikarya</taxon>
        <taxon>Ascomycota</taxon>
        <taxon>Pezizomycotina</taxon>
        <taxon>Sordariomycetes</taxon>
        <taxon>Hypocreomycetidae</taxon>
        <taxon>Glomerellales</taxon>
        <taxon>Glomerellaceae</taxon>
        <taxon>Colletotrichum</taxon>
        <taxon>Colletotrichum acutatum species complex</taxon>
    </lineage>
</organism>
<accession>A0A9Q8SQZ9</accession>
<evidence type="ECO:0000313" key="7">
    <source>
        <dbReference type="EMBL" id="UQC81678.1"/>
    </source>
</evidence>
<dbReference type="PANTHER" id="PTHR30618">
    <property type="entry name" value="NCS1 FAMILY PURINE/PYRIMIDINE TRANSPORTER"/>
    <property type="match status" value="1"/>
</dbReference>
<dbReference type="EMBL" id="CP019476">
    <property type="protein sequence ID" value="UQC81678.1"/>
    <property type="molecule type" value="Genomic_DNA"/>
</dbReference>
<feature type="transmembrane region" description="Helical" evidence="6">
    <location>
        <begin position="274"/>
        <end position="296"/>
    </location>
</feature>
<protein>
    <submittedName>
        <fullName evidence="7">NCS1 nucleoside transporter</fullName>
    </submittedName>
</protein>
<feature type="transmembrane region" description="Helical" evidence="6">
    <location>
        <begin position="402"/>
        <end position="425"/>
    </location>
</feature>
<keyword evidence="3 6" id="KW-0812">Transmembrane</keyword>
<dbReference type="AlphaFoldDB" id="A0A9Q8SQZ9"/>
<dbReference type="KEGG" id="clup:CLUP02_07164"/>
<dbReference type="Gene3D" id="1.10.4160.10">
    <property type="entry name" value="Hydantoin permease"/>
    <property type="match status" value="1"/>
</dbReference>
<gene>
    <name evidence="7" type="ORF">CLUP02_07164</name>
</gene>
<feature type="transmembrane region" description="Helical" evidence="6">
    <location>
        <begin position="316"/>
        <end position="335"/>
    </location>
</feature>
<feature type="transmembrane region" description="Helical" evidence="6">
    <location>
        <begin position="122"/>
        <end position="140"/>
    </location>
</feature>
<dbReference type="GO" id="GO:0015205">
    <property type="term" value="F:nucleobase transmembrane transporter activity"/>
    <property type="evidence" value="ECO:0007669"/>
    <property type="project" value="TreeGrafter"/>
</dbReference>
<evidence type="ECO:0000256" key="4">
    <source>
        <dbReference type="ARBA" id="ARBA00022989"/>
    </source>
</evidence>
<dbReference type="InterPro" id="IPR045225">
    <property type="entry name" value="Uracil/uridine/allantoin_perm"/>
</dbReference>
<feature type="transmembrane region" description="Helical" evidence="6">
    <location>
        <begin position="448"/>
        <end position="472"/>
    </location>
</feature>